<comment type="caution">
    <text evidence="6">The sequence shown here is derived from an EMBL/GenBank/DDBJ whole genome shotgun (WGS) entry which is preliminary data.</text>
</comment>
<evidence type="ECO:0000256" key="5">
    <source>
        <dbReference type="PIRSR" id="PIRSR604294-1"/>
    </source>
</evidence>
<dbReference type="InterPro" id="IPR004294">
    <property type="entry name" value="Carotenoid_Oase"/>
</dbReference>
<keyword evidence="3" id="KW-0560">Oxidoreductase</keyword>
<dbReference type="OrthoDB" id="407010at2759"/>
<feature type="binding site" evidence="5">
    <location>
        <position position="591"/>
    </location>
    <ligand>
        <name>Fe cation</name>
        <dbReference type="ChEBI" id="CHEBI:24875"/>
        <note>catalytic</note>
    </ligand>
</feature>
<dbReference type="VEuPathDB" id="FungiDB:SAPIO_CDS8504"/>
<feature type="binding site" evidence="5">
    <location>
        <position position="262"/>
    </location>
    <ligand>
        <name>Fe cation</name>
        <dbReference type="ChEBI" id="CHEBI:24875"/>
        <note>catalytic</note>
    </ligand>
</feature>
<dbReference type="EMBL" id="JOWA01000121">
    <property type="protein sequence ID" value="KEZ40590.1"/>
    <property type="molecule type" value="Genomic_DNA"/>
</dbReference>
<evidence type="ECO:0000313" key="6">
    <source>
        <dbReference type="EMBL" id="KEZ40590.1"/>
    </source>
</evidence>
<keyword evidence="4 5" id="KW-0408">Iron</keyword>
<keyword evidence="7" id="KW-1185">Reference proteome</keyword>
<keyword evidence="2 5" id="KW-0479">Metal-binding</keyword>
<accession>A0A084FZS8</accession>
<dbReference type="Proteomes" id="UP000028545">
    <property type="component" value="Unassembled WGS sequence"/>
</dbReference>
<dbReference type="Pfam" id="PF03055">
    <property type="entry name" value="RPE65"/>
    <property type="match status" value="1"/>
</dbReference>
<dbReference type="KEGG" id="sapo:SAPIO_CDS8504"/>
<protein>
    <submittedName>
        <fullName evidence="6">Beta,beta-carotene 9</fullName>
    </submittedName>
</protein>
<evidence type="ECO:0000256" key="3">
    <source>
        <dbReference type="ARBA" id="ARBA00023002"/>
    </source>
</evidence>
<reference evidence="6 7" key="1">
    <citation type="journal article" date="2014" name="Genome Announc.">
        <title>Draft genome sequence of the pathogenic fungus Scedosporium apiospermum.</title>
        <authorList>
            <person name="Vandeputte P."/>
            <person name="Ghamrawi S."/>
            <person name="Rechenmann M."/>
            <person name="Iltis A."/>
            <person name="Giraud S."/>
            <person name="Fleury M."/>
            <person name="Thornton C."/>
            <person name="Delhaes L."/>
            <person name="Meyer W."/>
            <person name="Papon N."/>
            <person name="Bouchara J.P."/>
        </authorList>
    </citation>
    <scope>NUCLEOTIDE SEQUENCE [LARGE SCALE GENOMIC DNA]</scope>
    <source>
        <strain evidence="6 7">IHEM 14462</strain>
    </source>
</reference>
<evidence type="ECO:0000313" key="7">
    <source>
        <dbReference type="Proteomes" id="UP000028545"/>
    </source>
</evidence>
<evidence type="ECO:0000256" key="1">
    <source>
        <dbReference type="ARBA" id="ARBA00006787"/>
    </source>
</evidence>
<dbReference type="GO" id="GO:0046872">
    <property type="term" value="F:metal ion binding"/>
    <property type="evidence" value="ECO:0007669"/>
    <property type="project" value="UniProtKB-KW"/>
</dbReference>
<gene>
    <name evidence="6" type="ORF">SAPIO_CDS8504</name>
</gene>
<dbReference type="GO" id="GO:0010436">
    <property type="term" value="F:carotenoid dioxygenase activity"/>
    <property type="evidence" value="ECO:0007669"/>
    <property type="project" value="TreeGrafter"/>
</dbReference>
<evidence type="ECO:0000256" key="2">
    <source>
        <dbReference type="ARBA" id="ARBA00022723"/>
    </source>
</evidence>
<dbReference type="GeneID" id="27727576"/>
<proteinExistence type="inferred from homology"/>
<organism evidence="6 7">
    <name type="scientific">Pseudallescheria apiosperma</name>
    <name type="common">Scedosporium apiospermum</name>
    <dbReference type="NCBI Taxonomy" id="563466"/>
    <lineage>
        <taxon>Eukaryota</taxon>
        <taxon>Fungi</taxon>
        <taxon>Dikarya</taxon>
        <taxon>Ascomycota</taxon>
        <taxon>Pezizomycotina</taxon>
        <taxon>Sordariomycetes</taxon>
        <taxon>Hypocreomycetidae</taxon>
        <taxon>Microascales</taxon>
        <taxon>Microascaceae</taxon>
        <taxon>Scedosporium</taxon>
    </lineage>
</organism>
<dbReference type="RefSeq" id="XP_016640389.1">
    <property type="nucleotide sequence ID" value="XM_016790126.1"/>
</dbReference>
<feature type="binding site" evidence="5">
    <location>
        <position position="314"/>
    </location>
    <ligand>
        <name>Fe cation</name>
        <dbReference type="ChEBI" id="CHEBI:24875"/>
        <note>catalytic</note>
    </ligand>
</feature>
<sequence length="599" mass="65757">MDSTPAANPVRFTSGDEATNSKQIIQNLEQEAFKDWPNDAGFDGLTEHRGPIEPNIKGDIPIWAAGSLYRTGPGICKVEDTPRGTVYISHWFDGLAHTHRFEIVPIGDGTPNPDSSGPKVRVFYSSRRQSDHVMEDIKRHGTYRSMSFAQKADPCVGMFGKFMSMFRRPSNLANICVTVSPDFVGKKALSASSSSLESAKPVPPVAANGLADLGHRASAKNVFLATDAAVFSEIDPATLEPIGVVSQKKLHPDLKGPVSAAHGKRDPDTGDFFNFNMEFGRNATYRIFQIVAATGEVKILATISSSHVKPAYIHSFFLTPSYVMLCVPSVHYKYGGATIPFEGNLMDASVFDATQPCRWLVVDRKGGKGLVAEFKTAGAFFFHSTNSFEENGDVICEFVQFKSGDILKAFYYDVMLNRNNATEEFWKEGSRKTDAHPRLVRYRFPTKGVSGGKGGVASHDELIEPILEIPAPHAGELPTFNPEFSLRRHRYVYSVSSRGLSTLFDCIIKTDTETREVLMWQGPAGHTPGEAIYCPRPRSGALEDEMEDDGVLLSVVLDGSNRASYLLCLDARTMKELGRAECEFAVGFGFHGRLAKAVL</sequence>
<dbReference type="OMA" id="WHIGDYN"/>
<evidence type="ECO:0000256" key="4">
    <source>
        <dbReference type="ARBA" id="ARBA00023004"/>
    </source>
</evidence>
<dbReference type="HOGENOM" id="CLU_016472_5_0_1"/>
<dbReference type="AlphaFoldDB" id="A0A084FZS8"/>
<dbReference type="PANTHER" id="PTHR10543">
    <property type="entry name" value="BETA-CAROTENE DIOXYGENASE"/>
    <property type="match status" value="1"/>
</dbReference>
<name>A0A084FZS8_PSEDA</name>
<dbReference type="GO" id="GO:0016121">
    <property type="term" value="P:carotene catabolic process"/>
    <property type="evidence" value="ECO:0007669"/>
    <property type="project" value="TreeGrafter"/>
</dbReference>
<comment type="cofactor">
    <cofactor evidence="5">
        <name>Fe(2+)</name>
        <dbReference type="ChEBI" id="CHEBI:29033"/>
    </cofactor>
    <text evidence="5">Binds 1 Fe(2+) ion per subunit.</text>
</comment>
<comment type="similarity">
    <text evidence="1">Belongs to the carotenoid oxygenase family.</text>
</comment>
<feature type="binding site" evidence="5">
    <location>
        <position position="383"/>
    </location>
    <ligand>
        <name>Fe cation</name>
        <dbReference type="ChEBI" id="CHEBI:24875"/>
        <note>catalytic</note>
    </ligand>
</feature>
<dbReference type="PANTHER" id="PTHR10543:SF24">
    <property type="entry name" value="CAROTENOID ISOMEROOXYGENASE"/>
    <property type="match status" value="1"/>
</dbReference>